<evidence type="ECO:0000256" key="1">
    <source>
        <dbReference type="SAM" id="Coils"/>
    </source>
</evidence>
<reference evidence="4 5" key="1">
    <citation type="submission" date="2018-02" db="EMBL/GenBank/DDBJ databases">
        <title>Genomic analysis of the strain RR4-38 isolated from a seawater recirculating aquaculture system.</title>
        <authorList>
            <person name="Kim Y.-S."/>
            <person name="Jang Y.H."/>
            <person name="Kim K.-H."/>
        </authorList>
    </citation>
    <scope>NUCLEOTIDE SEQUENCE [LARGE SCALE GENOMIC DNA]</scope>
    <source>
        <strain evidence="4 5">RR4-38</strain>
    </source>
</reference>
<evidence type="ECO:0000313" key="5">
    <source>
        <dbReference type="Proteomes" id="UP000238442"/>
    </source>
</evidence>
<feature type="domain" description="Anti-sigma K factor RskA C-terminal" evidence="3">
    <location>
        <begin position="94"/>
        <end position="252"/>
    </location>
</feature>
<protein>
    <submittedName>
        <fullName evidence="4">Anti-sigma factor</fullName>
    </submittedName>
</protein>
<dbReference type="RefSeq" id="WP_105213832.1">
    <property type="nucleotide sequence ID" value="NZ_CP027062.1"/>
</dbReference>
<dbReference type="PANTHER" id="PTHR37461:SF1">
    <property type="entry name" value="ANTI-SIGMA-K FACTOR RSKA"/>
    <property type="match status" value="1"/>
</dbReference>
<keyword evidence="2" id="KW-1133">Transmembrane helix</keyword>
<keyword evidence="1" id="KW-0175">Coiled coil</keyword>
<dbReference type="GO" id="GO:0005886">
    <property type="term" value="C:plasma membrane"/>
    <property type="evidence" value="ECO:0007669"/>
    <property type="project" value="InterPro"/>
</dbReference>
<dbReference type="InterPro" id="IPR051474">
    <property type="entry name" value="Anti-sigma-K/W_factor"/>
</dbReference>
<keyword evidence="2" id="KW-0812">Transmembrane</keyword>
<dbReference type="AlphaFoldDB" id="A0A2S0HSG6"/>
<evidence type="ECO:0000313" key="4">
    <source>
        <dbReference type="EMBL" id="AVI49649.1"/>
    </source>
</evidence>
<dbReference type="GO" id="GO:0006417">
    <property type="term" value="P:regulation of translation"/>
    <property type="evidence" value="ECO:0007669"/>
    <property type="project" value="TreeGrafter"/>
</dbReference>
<feature type="transmembrane region" description="Helical" evidence="2">
    <location>
        <begin position="86"/>
        <end position="108"/>
    </location>
</feature>
<dbReference type="EMBL" id="CP027062">
    <property type="protein sequence ID" value="AVI49649.1"/>
    <property type="molecule type" value="Genomic_DNA"/>
</dbReference>
<dbReference type="KEGG" id="aue:C5O00_00105"/>
<dbReference type="PANTHER" id="PTHR37461">
    <property type="entry name" value="ANTI-SIGMA-K FACTOR RSKA"/>
    <property type="match status" value="1"/>
</dbReference>
<organism evidence="4 5">
    <name type="scientific">Pukyongia salina</name>
    <dbReference type="NCBI Taxonomy" id="2094025"/>
    <lineage>
        <taxon>Bacteria</taxon>
        <taxon>Pseudomonadati</taxon>
        <taxon>Bacteroidota</taxon>
        <taxon>Flavobacteriia</taxon>
        <taxon>Flavobacteriales</taxon>
        <taxon>Flavobacteriaceae</taxon>
        <taxon>Pukyongia</taxon>
    </lineage>
</organism>
<name>A0A2S0HSG6_9FLAO</name>
<evidence type="ECO:0000256" key="2">
    <source>
        <dbReference type="SAM" id="Phobius"/>
    </source>
</evidence>
<dbReference type="Proteomes" id="UP000238442">
    <property type="component" value="Chromosome"/>
</dbReference>
<dbReference type="OrthoDB" id="1420916at2"/>
<feature type="coiled-coil region" evidence="1">
    <location>
        <begin position="111"/>
        <end position="145"/>
    </location>
</feature>
<dbReference type="Pfam" id="PF10099">
    <property type="entry name" value="RskA_C"/>
    <property type="match status" value="1"/>
</dbReference>
<proteinExistence type="predicted"/>
<keyword evidence="5" id="KW-1185">Reference proteome</keyword>
<keyword evidence="2" id="KW-0472">Membrane</keyword>
<gene>
    <name evidence="4" type="ORF">C5O00_00105</name>
</gene>
<sequence>MSTEEIISSGKLELYVTGSLPAKEAAEIAEAVRKDPVLQKEVEAIETSLIQLAGSVSPGVASTIWSRILNSIRPVRTMEERDTRSVNWAAISGWAAAVLAVGGIFWLLNTNKDLHDEIELTTTENSDLQEQLTETETRLAGSEEILNILRSKDYETILLPGNRDVAPEAFAKVYFDKTNKVAYIDSRGLPEATTTKVYQAWSLKLDPLTPTSMGLLDQANEVEEGIYKFENVPDPDAFGITLEPAGGSESPTLTQLYTLGTVSP</sequence>
<dbReference type="GO" id="GO:0016989">
    <property type="term" value="F:sigma factor antagonist activity"/>
    <property type="evidence" value="ECO:0007669"/>
    <property type="project" value="TreeGrafter"/>
</dbReference>
<dbReference type="InterPro" id="IPR018764">
    <property type="entry name" value="RskA_C"/>
</dbReference>
<evidence type="ECO:0000259" key="3">
    <source>
        <dbReference type="Pfam" id="PF10099"/>
    </source>
</evidence>
<accession>A0A2S0HSG6</accession>